<dbReference type="AlphaFoldDB" id="A0A1C4ZK90"/>
<dbReference type="SUPFAM" id="SSF47336">
    <property type="entry name" value="ACP-like"/>
    <property type="match status" value="1"/>
</dbReference>
<organism evidence="2 3">
    <name type="scientific">Micromonospora marina</name>
    <dbReference type="NCBI Taxonomy" id="307120"/>
    <lineage>
        <taxon>Bacteria</taxon>
        <taxon>Bacillati</taxon>
        <taxon>Actinomycetota</taxon>
        <taxon>Actinomycetes</taxon>
        <taxon>Micromonosporales</taxon>
        <taxon>Micromonosporaceae</taxon>
        <taxon>Micromonospora</taxon>
    </lineage>
</organism>
<dbReference type="Pfam" id="PF00550">
    <property type="entry name" value="PP-binding"/>
    <property type="match status" value="1"/>
</dbReference>
<name>A0A1C4ZK90_9ACTN</name>
<keyword evidence="3" id="KW-1185">Reference proteome</keyword>
<dbReference type="RefSeq" id="WP_018786833.1">
    <property type="nucleotide sequence ID" value="NZ_FMCV01000018.1"/>
</dbReference>
<dbReference type="Gene3D" id="1.10.1200.10">
    <property type="entry name" value="ACP-like"/>
    <property type="match status" value="1"/>
</dbReference>
<proteinExistence type="predicted"/>
<accession>A0A1C4ZK90</accession>
<evidence type="ECO:0000313" key="3">
    <source>
        <dbReference type="Proteomes" id="UP000198551"/>
    </source>
</evidence>
<dbReference type="EMBL" id="FMCV01000018">
    <property type="protein sequence ID" value="SCF33368.1"/>
    <property type="molecule type" value="Genomic_DNA"/>
</dbReference>
<evidence type="ECO:0000259" key="1">
    <source>
        <dbReference type="PROSITE" id="PS50075"/>
    </source>
</evidence>
<feature type="domain" description="Carrier" evidence="1">
    <location>
        <begin position="1"/>
        <end position="76"/>
    </location>
</feature>
<gene>
    <name evidence="2" type="ORF">GA0070215_11853</name>
</gene>
<dbReference type="InterPro" id="IPR036736">
    <property type="entry name" value="ACP-like_sf"/>
</dbReference>
<dbReference type="PROSITE" id="PS50075">
    <property type="entry name" value="CARRIER"/>
    <property type="match status" value="1"/>
</dbReference>
<dbReference type="InterPro" id="IPR009081">
    <property type="entry name" value="PP-bd_ACP"/>
</dbReference>
<evidence type="ECO:0000313" key="2">
    <source>
        <dbReference type="EMBL" id="SCF33368.1"/>
    </source>
</evidence>
<reference evidence="3" key="1">
    <citation type="submission" date="2016-06" db="EMBL/GenBank/DDBJ databases">
        <authorList>
            <person name="Varghese N."/>
        </authorList>
    </citation>
    <scope>NUCLEOTIDE SEQUENCE [LARGE SCALE GENOMIC DNA]</scope>
    <source>
        <strain evidence="3">DSM 45555</strain>
    </source>
</reference>
<sequence length="84" mass="9142">MNAEFTELLRPFLKFAGPAEITEESRLRDLGLDSMREIELLFAIEDTFGVAVPDDKLVDSTFATAGGLWGVVEELRAPVGGGSR</sequence>
<protein>
    <submittedName>
        <fullName evidence="2">Acyl carrier protein</fullName>
    </submittedName>
</protein>
<dbReference type="Proteomes" id="UP000198551">
    <property type="component" value="Unassembled WGS sequence"/>
</dbReference>